<keyword evidence="1" id="KW-1133">Transmembrane helix</keyword>
<gene>
    <name evidence="2" type="ORF">ebA6649</name>
</gene>
<organism evidence="2 3">
    <name type="scientific">Aromatoleum aromaticum (strain DSM 19018 / LMG 30748 / EbN1)</name>
    <name type="common">Azoarcus sp. (strain EbN1)</name>
    <dbReference type="NCBI Taxonomy" id="76114"/>
    <lineage>
        <taxon>Bacteria</taxon>
        <taxon>Pseudomonadati</taxon>
        <taxon>Pseudomonadota</taxon>
        <taxon>Betaproteobacteria</taxon>
        <taxon>Rhodocyclales</taxon>
        <taxon>Rhodocyclaceae</taxon>
        <taxon>Aromatoleum</taxon>
    </lineage>
</organism>
<keyword evidence="1" id="KW-0472">Membrane</keyword>
<evidence type="ECO:0000313" key="2">
    <source>
        <dbReference type="EMBL" id="CAI09921.1"/>
    </source>
</evidence>
<keyword evidence="1" id="KW-0812">Transmembrane</keyword>
<dbReference type="HOGENOM" id="CLU_1665806_0_0_4"/>
<proteinExistence type="predicted"/>
<protein>
    <submittedName>
        <fullName evidence="2">Uncharacterized protein</fullName>
    </submittedName>
</protein>
<dbReference type="STRING" id="76114.ebA6649"/>
<dbReference type="KEGG" id="eba:ebA6649"/>
<dbReference type="Proteomes" id="UP000006552">
    <property type="component" value="Chromosome"/>
</dbReference>
<feature type="transmembrane region" description="Helical" evidence="1">
    <location>
        <begin position="6"/>
        <end position="27"/>
    </location>
</feature>
<dbReference type="AlphaFoldDB" id="Q5NYE3"/>
<accession>Q5NYE3</accession>
<dbReference type="EMBL" id="CR555306">
    <property type="protein sequence ID" value="CAI09921.1"/>
    <property type="molecule type" value="Genomic_DNA"/>
</dbReference>
<keyword evidence="3" id="KW-1185">Reference proteome</keyword>
<evidence type="ECO:0000313" key="3">
    <source>
        <dbReference type="Proteomes" id="UP000006552"/>
    </source>
</evidence>
<evidence type="ECO:0000256" key="1">
    <source>
        <dbReference type="SAM" id="Phobius"/>
    </source>
</evidence>
<name>Q5NYE3_AROAE</name>
<sequence>MQRDELVARLLAIALSLGRLLAFLLGLRGGFGRFGAALPESEVPLRERLRFCRFCAAARCSPGRRILARLLAGGGRNGLAKRRRVLAGRGRVGVMHPALRIPPLVDVGSGRQRDEQGDDKEVDAAHRADSVKAPLTRLQRAGAICIIRFWPKGKKPCE</sequence>
<reference evidence="2 3" key="1">
    <citation type="journal article" date="2005" name="Arch. Microbiol.">
        <title>The genome sequence of an anaerobic aromatic-degrading denitrifying bacterium, strain EbN1.</title>
        <authorList>
            <person name="Rabus R."/>
            <person name="Kube M."/>
            <person name="Heider J."/>
            <person name="Beck A."/>
            <person name="Heitmann K."/>
            <person name="Widdel F."/>
            <person name="Reinhardt R."/>
        </authorList>
    </citation>
    <scope>NUCLEOTIDE SEQUENCE [LARGE SCALE GENOMIC DNA]</scope>
    <source>
        <strain evidence="2 3">EbN1</strain>
    </source>
</reference>